<proteinExistence type="predicted"/>
<organism evidence="2 3">
    <name type="scientific">Aspergillus brasiliensis</name>
    <dbReference type="NCBI Taxonomy" id="319629"/>
    <lineage>
        <taxon>Eukaryota</taxon>
        <taxon>Fungi</taxon>
        <taxon>Dikarya</taxon>
        <taxon>Ascomycota</taxon>
        <taxon>Pezizomycotina</taxon>
        <taxon>Eurotiomycetes</taxon>
        <taxon>Eurotiomycetidae</taxon>
        <taxon>Eurotiales</taxon>
        <taxon>Aspergillaceae</taxon>
        <taxon>Aspergillus</taxon>
        <taxon>Aspergillus subgen. Circumdati</taxon>
    </lineage>
</organism>
<accession>A0A9W5Z376</accession>
<reference evidence="2" key="1">
    <citation type="submission" date="2022-07" db="EMBL/GenBank/DDBJ databases">
        <title>Taxonomy of Aspergillus series Nigri: significant species reduction supported by multi-species coalescent approaches.</title>
        <authorList>
            <person name="Bian C."/>
            <person name="Kusuya Y."/>
            <person name="Sklenar F."/>
            <person name="D'hooge E."/>
            <person name="Yaguchi T."/>
            <person name="Takahashi H."/>
            <person name="Hubka V."/>
        </authorList>
    </citation>
    <scope>NUCLEOTIDE SEQUENCE</scope>
    <source>
        <strain evidence="2">CBS 733.88</strain>
    </source>
</reference>
<evidence type="ECO:0000259" key="1">
    <source>
        <dbReference type="Pfam" id="PF20233"/>
    </source>
</evidence>
<sequence>MSFGFGVGDFLAGASLAYKLYQTLSETQGSSKDYQSLTAKLLVVHKVLLQVEQLRAANQLAQSTLNAILFLTNGMNEAIGDFMTTVELYRESLQDGGSGNAIKDIFYKGKWAIKAPEAQKLSDTLNSNLLSLSILIQMACYFNTEYQPPYDAKFRHPGTHGPPRGFPGVKICATIDQTTTGCSSPEFQKVPDAHSFFRPGQVFSVEIKGRLDLSRPPHIGPFDWTRLPLWTPLSSISDPHEREKERYERQKRNFKAIQELPLISMFQYGTLLPNGRVQCTLCPNTALPTGATDDDLGPDTTFGKAFWADRHFRVDHHERFQELTKESRHISNLAQPYIHLEDMDADRPILSEEEVAELSNHPPRFISVGTDPWVGSILVRRLVVVRQGIDSCLCLGIHTYAGRGASDQLDQELFAVLHSSKDIPVLLENEINIKLKPVRLKAEHPSTALPSSARIHFGRVYEVKHGIKVKGIGLIHDSSMETLLTQFESHLASNAASDSPAQAGRLQADSSADSTVTPVNFSIVKEIRDSIRSVDNINSAIHKP</sequence>
<dbReference type="InterPro" id="IPR046497">
    <property type="entry name" value="DUF6590"/>
</dbReference>
<comment type="caution">
    <text evidence="2">The sequence shown here is derived from an EMBL/GenBank/DDBJ whole genome shotgun (WGS) entry which is preliminary data.</text>
</comment>
<evidence type="ECO:0000313" key="3">
    <source>
        <dbReference type="Proteomes" id="UP001143548"/>
    </source>
</evidence>
<dbReference type="EMBL" id="BROQ01000169">
    <property type="protein sequence ID" value="GKZ26891.1"/>
    <property type="molecule type" value="Genomic_DNA"/>
</dbReference>
<dbReference type="AlphaFoldDB" id="A0A9W5Z376"/>
<name>A0A9W5Z376_9EURO</name>
<dbReference type="Pfam" id="PF20233">
    <property type="entry name" value="DUF6590"/>
    <property type="match status" value="1"/>
</dbReference>
<dbReference type="PANTHER" id="PTHR38886">
    <property type="entry name" value="SESA DOMAIN-CONTAINING PROTEIN"/>
    <property type="match status" value="1"/>
</dbReference>
<dbReference type="PANTHER" id="PTHR38886:SF1">
    <property type="entry name" value="NACHT-NTPASE AND P-LOOP NTPASES N-TERMINAL DOMAIN-CONTAINING PROTEIN"/>
    <property type="match status" value="1"/>
</dbReference>
<gene>
    <name evidence="2" type="ORF">AbraCBS73388_003280</name>
</gene>
<dbReference type="Proteomes" id="UP001143548">
    <property type="component" value="Unassembled WGS sequence"/>
</dbReference>
<protein>
    <recommendedName>
        <fullName evidence="1">DUF6590 domain-containing protein</fullName>
    </recommendedName>
</protein>
<evidence type="ECO:0000313" key="2">
    <source>
        <dbReference type="EMBL" id="GKZ26891.1"/>
    </source>
</evidence>
<feature type="domain" description="DUF6590" evidence="1">
    <location>
        <begin position="379"/>
        <end position="484"/>
    </location>
</feature>